<evidence type="ECO:0000313" key="3">
    <source>
        <dbReference type="Proteomes" id="UP000821853"/>
    </source>
</evidence>
<dbReference type="EMBL" id="JABSTR010000007">
    <property type="protein sequence ID" value="KAH9375176.1"/>
    <property type="molecule type" value="Genomic_DNA"/>
</dbReference>
<evidence type="ECO:0000313" key="2">
    <source>
        <dbReference type="EMBL" id="KAH9375176.1"/>
    </source>
</evidence>
<name>A0A9J6GL56_HAELO</name>
<dbReference type="AlphaFoldDB" id="A0A9J6GL56"/>
<sequence>MTIYKVDYCDFIVWTPDLYNEQRLKRDGRSCDQMFATAREFFLREILPEFSSKLFTPVGDFPALSTNAAPRLAEPPATKESAPLAQPTTSAHEASASSSEQEELVLPGLDSDSESSFFDLPSTLSPFGPADGGRDVQEESPATTSTSEESSAEVSTPSEDRRRDGPPSASTRWTRPNARQGFQTRHAPLERHEQDSRYAHGPSPDNNHRPLLETTQPRPHNSRRRHRGC</sequence>
<evidence type="ECO:0000256" key="1">
    <source>
        <dbReference type="SAM" id="MobiDB-lite"/>
    </source>
</evidence>
<proteinExistence type="predicted"/>
<accession>A0A9J6GL56</accession>
<comment type="caution">
    <text evidence="2">The sequence shown here is derived from an EMBL/GenBank/DDBJ whole genome shotgun (WGS) entry which is preliminary data.</text>
</comment>
<feature type="region of interest" description="Disordered" evidence="1">
    <location>
        <begin position="71"/>
        <end position="229"/>
    </location>
</feature>
<dbReference type="Proteomes" id="UP000821853">
    <property type="component" value="Chromosome 5"/>
</dbReference>
<gene>
    <name evidence="2" type="ORF">HPB48_017953</name>
</gene>
<feature type="compositionally biased region" description="Low complexity" evidence="1">
    <location>
        <begin position="139"/>
        <end position="157"/>
    </location>
</feature>
<protein>
    <submittedName>
        <fullName evidence="2">Uncharacterized protein</fullName>
    </submittedName>
</protein>
<feature type="compositionally biased region" description="Basic and acidic residues" evidence="1">
    <location>
        <begin position="187"/>
        <end position="198"/>
    </location>
</feature>
<keyword evidence="3" id="KW-1185">Reference proteome</keyword>
<dbReference type="VEuPathDB" id="VectorBase:HLOH_052315"/>
<feature type="compositionally biased region" description="Low complexity" evidence="1">
    <location>
        <begin position="90"/>
        <end position="99"/>
    </location>
</feature>
<reference evidence="2 3" key="1">
    <citation type="journal article" date="2020" name="Cell">
        <title>Large-Scale Comparative Analyses of Tick Genomes Elucidate Their Genetic Diversity and Vector Capacities.</title>
        <authorList>
            <consortium name="Tick Genome and Microbiome Consortium (TIGMIC)"/>
            <person name="Jia N."/>
            <person name="Wang J."/>
            <person name="Shi W."/>
            <person name="Du L."/>
            <person name="Sun Y."/>
            <person name="Zhan W."/>
            <person name="Jiang J.F."/>
            <person name="Wang Q."/>
            <person name="Zhang B."/>
            <person name="Ji P."/>
            <person name="Bell-Sakyi L."/>
            <person name="Cui X.M."/>
            <person name="Yuan T.T."/>
            <person name="Jiang B.G."/>
            <person name="Yang W.F."/>
            <person name="Lam T.T."/>
            <person name="Chang Q.C."/>
            <person name="Ding S.J."/>
            <person name="Wang X.J."/>
            <person name="Zhu J.G."/>
            <person name="Ruan X.D."/>
            <person name="Zhao L."/>
            <person name="Wei J.T."/>
            <person name="Ye R.Z."/>
            <person name="Que T.C."/>
            <person name="Du C.H."/>
            <person name="Zhou Y.H."/>
            <person name="Cheng J.X."/>
            <person name="Dai P.F."/>
            <person name="Guo W.B."/>
            <person name="Han X.H."/>
            <person name="Huang E.J."/>
            <person name="Li L.F."/>
            <person name="Wei W."/>
            <person name="Gao Y.C."/>
            <person name="Liu J.Z."/>
            <person name="Shao H.Z."/>
            <person name="Wang X."/>
            <person name="Wang C.C."/>
            <person name="Yang T.C."/>
            <person name="Huo Q.B."/>
            <person name="Li W."/>
            <person name="Chen H.Y."/>
            <person name="Chen S.E."/>
            <person name="Zhou L.G."/>
            <person name="Ni X.B."/>
            <person name="Tian J.H."/>
            <person name="Sheng Y."/>
            <person name="Liu T."/>
            <person name="Pan Y.S."/>
            <person name="Xia L.Y."/>
            <person name="Li J."/>
            <person name="Zhao F."/>
            <person name="Cao W.C."/>
        </authorList>
    </citation>
    <scope>NUCLEOTIDE SEQUENCE [LARGE SCALE GENOMIC DNA]</scope>
    <source>
        <strain evidence="2">HaeL-2018</strain>
    </source>
</reference>
<feature type="compositionally biased region" description="Basic residues" evidence="1">
    <location>
        <begin position="220"/>
        <end position="229"/>
    </location>
</feature>
<organism evidence="2 3">
    <name type="scientific">Haemaphysalis longicornis</name>
    <name type="common">Bush tick</name>
    <dbReference type="NCBI Taxonomy" id="44386"/>
    <lineage>
        <taxon>Eukaryota</taxon>
        <taxon>Metazoa</taxon>
        <taxon>Ecdysozoa</taxon>
        <taxon>Arthropoda</taxon>
        <taxon>Chelicerata</taxon>
        <taxon>Arachnida</taxon>
        <taxon>Acari</taxon>
        <taxon>Parasitiformes</taxon>
        <taxon>Ixodida</taxon>
        <taxon>Ixodoidea</taxon>
        <taxon>Ixodidae</taxon>
        <taxon>Haemaphysalinae</taxon>
        <taxon>Haemaphysalis</taxon>
    </lineage>
</organism>